<dbReference type="GO" id="GO:0044010">
    <property type="term" value="P:single-species biofilm formation"/>
    <property type="evidence" value="ECO:0007669"/>
    <property type="project" value="InterPro"/>
</dbReference>
<dbReference type="NCBIfam" id="TIGR02384">
    <property type="entry name" value="RelB_DinJ"/>
    <property type="match status" value="1"/>
</dbReference>
<dbReference type="PIRSF" id="PIRSF003108">
    <property type="entry name" value="DinJ"/>
    <property type="match status" value="1"/>
</dbReference>
<keyword evidence="2" id="KW-1277">Toxin-antitoxin system</keyword>
<dbReference type="EMBL" id="FNXF01000001">
    <property type="protein sequence ID" value="SEH56016.1"/>
    <property type="molecule type" value="Genomic_DNA"/>
</dbReference>
<comment type="similarity">
    <text evidence="1">Belongs to the RelB/DinJ antitoxin family.</text>
</comment>
<dbReference type="STRING" id="173990.SAMN05660691_00137"/>
<evidence type="ECO:0000256" key="1">
    <source>
        <dbReference type="ARBA" id="ARBA00010562"/>
    </source>
</evidence>
<keyword evidence="4" id="KW-1185">Reference proteome</keyword>
<dbReference type="Gene3D" id="1.10.1220.10">
    <property type="entry name" value="Met repressor-like"/>
    <property type="match status" value="1"/>
</dbReference>
<gene>
    <name evidence="3" type="ORF">SAMN05660691_00137</name>
</gene>
<reference evidence="4" key="1">
    <citation type="submission" date="2016-10" db="EMBL/GenBank/DDBJ databases">
        <authorList>
            <person name="Varghese N."/>
            <person name="Submissions S."/>
        </authorList>
    </citation>
    <scope>NUCLEOTIDE SEQUENCE [LARGE SCALE GENOMIC DNA]</scope>
    <source>
        <strain evidence="4">DSM 17616</strain>
    </source>
</reference>
<dbReference type="AlphaFoldDB" id="A0A1H6JAL0"/>
<dbReference type="PANTHER" id="PTHR38781:SF1">
    <property type="entry name" value="ANTITOXIN DINJ-RELATED"/>
    <property type="match status" value="1"/>
</dbReference>
<dbReference type="Pfam" id="PF04221">
    <property type="entry name" value="RelB"/>
    <property type="match status" value="1"/>
</dbReference>
<sequence>MKSEMLSTRIDHDTKVAFTSICDDVGLSPSQALKLFARAVINHGGIPFEIKARQPNETTVAAMQELAAGKGQQSKSLDAMLNELTEGKVQSAHP</sequence>
<dbReference type="OrthoDB" id="9804867at2"/>
<dbReference type="Proteomes" id="UP000199371">
    <property type="component" value="Unassembled WGS sequence"/>
</dbReference>
<dbReference type="InterPro" id="IPR007337">
    <property type="entry name" value="RelB/DinJ"/>
</dbReference>
<dbReference type="GO" id="GO:0006355">
    <property type="term" value="P:regulation of DNA-templated transcription"/>
    <property type="evidence" value="ECO:0007669"/>
    <property type="project" value="InterPro"/>
</dbReference>
<protein>
    <submittedName>
        <fullName evidence="3">DNA-damage-inducible protein J</fullName>
    </submittedName>
</protein>
<name>A0A1H6JAL0_9GAMM</name>
<evidence type="ECO:0000313" key="4">
    <source>
        <dbReference type="Proteomes" id="UP000199371"/>
    </source>
</evidence>
<evidence type="ECO:0000313" key="3">
    <source>
        <dbReference type="EMBL" id="SEH56016.1"/>
    </source>
</evidence>
<dbReference type="InterPro" id="IPR026262">
    <property type="entry name" value="DinJ"/>
</dbReference>
<evidence type="ECO:0000256" key="2">
    <source>
        <dbReference type="ARBA" id="ARBA00022649"/>
    </source>
</evidence>
<dbReference type="InterPro" id="IPR013321">
    <property type="entry name" value="Arc_rbn_hlx_hlx"/>
</dbReference>
<dbReference type="GO" id="GO:0015643">
    <property type="term" value="F:toxic substance binding"/>
    <property type="evidence" value="ECO:0007669"/>
    <property type="project" value="InterPro"/>
</dbReference>
<dbReference type="GO" id="GO:0000987">
    <property type="term" value="F:cis-regulatory region sequence-specific DNA binding"/>
    <property type="evidence" value="ECO:0007669"/>
    <property type="project" value="InterPro"/>
</dbReference>
<accession>A0A1H6JAL0</accession>
<dbReference type="GO" id="GO:0006351">
    <property type="term" value="P:DNA-templated transcription"/>
    <property type="evidence" value="ECO:0007669"/>
    <property type="project" value="TreeGrafter"/>
</dbReference>
<organism evidence="3 4">
    <name type="scientific">Rheinheimera pacifica</name>
    <dbReference type="NCBI Taxonomy" id="173990"/>
    <lineage>
        <taxon>Bacteria</taxon>
        <taxon>Pseudomonadati</taxon>
        <taxon>Pseudomonadota</taxon>
        <taxon>Gammaproteobacteria</taxon>
        <taxon>Chromatiales</taxon>
        <taxon>Chromatiaceae</taxon>
        <taxon>Rheinheimera</taxon>
    </lineage>
</organism>
<dbReference type="PANTHER" id="PTHR38781">
    <property type="entry name" value="ANTITOXIN DINJ-RELATED"/>
    <property type="match status" value="1"/>
</dbReference>
<proteinExistence type="inferred from homology"/>